<reference evidence="1" key="1">
    <citation type="submission" date="2020-05" db="EMBL/GenBank/DDBJ databases">
        <title>WGS assembly of Panicum virgatum.</title>
        <authorList>
            <person name="Lovell J.T."/>
            <person name="Jenkins J."/>
            <person name="Shu S."/>
            <person name="Juenger T.E."/>
            <person name="Schmutz J."/>
        </authorList>
    </citation>
    <scope>NUCLEOTIDE SEQUENCE</scope>
    <source>
        <strain evidence="1">AP13</strain>
    </source>
</reference>
<dbReference type="SUPFAM" id="SSF50370">
    <property type="entry name" value="Ricin B-like lectins"/>
    <property type="match status" value="1"/>
</dbReference>
<organism evidence="1 2">
    <name type="scientific">Panicum virgatum</name>
    <name type="common">Blackwell switchgrass</name>
    <dbReference type="NCBI Taxonomy" id="38727"/>
    <lineage>
        <taxon>Eukaryota</taxon>
        <taxon>Viridiplantae</taxon>
        <taxon>Streptophyta</taxon>
        <taxon>Embryophyta</taxon>
        <taxon>Tracheophyta</taxon>
        <taxon>Spermatophyta</taxon>
        <taxon>Magnoliopsida</taxon>
        <taxon>Liliopsida</taxon>
        <taxon>Poales</taxon>
        <taxon>Poaceae</taxon>
        <taxon>PACMAD clade</taxon>
        <taxon>Panicoideae</taxon>
        <taxon>Panicodae</taxon>
        <taxon>Paniceae</taxon>
        <taxon>Panicinae</taxon>
        <taxon>Panicum</taxon>
        <taxon>Panicum sect. Hiantes</taxon>
    </lineage>
</organism>
<dbReference type="PANTHER" id="PTHR31257:SF24">
    <property type="entry name" value="OS12G0184300 PROTEIN"/>
    <property type="match status" value="1"/>
</dbReference>
<dbReference type="AlphaFoldDB" id="A0A8T0PSC4"/>
<evidence type="ECO:0000313" key="1">
    <source>
        <dbReference type="EMBL" id="KAG2564903.1"/>
    </source>
</evidence>
<proteinExistence type="predicted"/>
<comment type="caution">
    <text evidence="1">The sequence shown here is derived from an EMBL/GenBank/DDBJ whole genome shotgun (WGS) entry which is preliminary data.</text>
</comment>
<dbReference type="PANTHER" id="PTHR31257">
    <property type="entry name" value="RICIN B-LIKE LECTIN EULS3"/>
    <property type="match status" value="1"/>
</dbReference>
<dbReference type="InterPro" id="IPR040249">
    <property type="entry name" value="Ricin_B-like_lectin_EULS3-like"/>
</dbReference>
<name>A0A8T0PSC4_PANVG</name>
<evidence type="ECO:0000313" key="2">
    <source>
        <dbReference type="Proteomes" id="UP000823388"/>
    </source>
</evidence>
<protein>
    <submittedName>
        <fullName evidence="1">Uncharacterized protein</fullName>
    </submittedName>
</protein>
<sequence length="216" mass="24396">MQREEPASPIPMRIFCKANTGLNMAVRGDEVLLVNADSNDKSQHWFQDCDAVGKVTDDTGRRAFALVNRTTGQAMVNVRDEDVPVRLLPYSGHVAVPISMLWSQGVQLDGGFTEVRTLKDISLTLNGLNGYVKQGTVIGIYSSEPHSPHAIWRIDPIHTPTNMSHDRSLLDVPDVLRFRCSWDHAFLRQQVQLIPRLWYLFMPLWSLDQTLLFTGP</sequence>
<keyword evidence="2" id="KW-1185">Reference proteome</keyword>
<dbReference type="Proteomes" id="UP000823388">
    <property type="component" value="Chromosome 7N"/>
</dbReference>
<dbReference type="InterPro" id="IPR035992">
    <property type="entry name" value="Ricin_B-like_lectins"/>
</dbReference>
<gene>
    <name evidence="1" type="ORF">PVAP13_7NG105500</name>
</gene>
<dbReference type="EMBL" id="CM029050">
    <property type="protein sequence ID" value="KAG2564903.1"/>
    <property type="molecule type" value="Genomic_DNA"/>
</dbReference>
<accession>A0A8T0PSC4</accession>